<evidence type="ECO:0000313" key="2">
    <source>
        <dbReference type="EMBL" id="XCC93679.1"/>
    </source>
</evidence>
<accession>A0AAU8AG14</accession>
<feature type="region of interest" description="Disordered" evidence="1">
    <location>
        <begin position="191"/>
        <end position="213"/>
    </location>
</feature>
<feature type="compositionally biased region" description="Basic residues" evidence="1">
    <location>
        <begin position="194"/>
        <end position="204"/>
    </location>
</feature>
<protein>
    <submittedName>
        <fullName evidence="2">Uncharacterized protein</fullName>
    </submittedName>
</protein>
<dbReference type="EMBL" id="CP123384">
    <property type="protein sequence ID" value="XCC93679.1"/>
    <property type="molecule type" value="Genomic_DNA"/>
</dbReference>
<proteinExistence type="predicted"/>
<evidence type="ECO:0000256" key="1">
    <source>
        <dbReference type="SAM" id="MobiDB-lite"/>
    </source>
</evidence>
<gene>
    <name evidence="2" type="ORF">PVT71_00290</name>
</gene>
<organism evidence="2">
    <name type="scientific">Alloyangia sp. H15</name>
    <dbReference type="NCBI Taxonomy" id="3029062"/>
    <lineage>
        <taxon>Bacteria</taxon>
        <taxon>Pseudomonadati</taxon>
        <taxon>Pseudomonadota</taxon>
        <taxon>Alphaproteobacteria</taxon>
        <taxon>Rhodobacterales</taxon>
        <taxon>Roseobacteraceae</taxon>
        <taxon>Alloyangia</taxon>
    </lineage>
</organism>
<reference evidence="2" key="1">
    <citation type="submission" date="2023-02" db="EMBL/GenBank/DDBJ databases">
        <title>Description and genomic characterization of Salipiger bruguierae sp. nov., isolated from the sediment of mangrove plant Bruguiera sexangula.</title>
        <authorList>
            <person name="Long M."/>
        </authorList>
    </citation>
    <scope>NUCLEOTIDE SEQUENCE</scope>
    <source>
        <strain evidence="2">H15</strain>
    </source>
</reference>
<dbReference type="RefSeq" id="WP_353472501.1">
    <property type="nucleotide sequence ID" value="NZ_CP123384.1"/>
</dbReference>
<sequence>MTRSAQTPAGDDLKRLDEALTAVVAAMLQQSNRAAGTIIGVAASKLVAAGVMAGTFCTRSYRPAPPEKLSQRFLVAYHGRTAATDTGQKLRMEDSPGIELAVHLQHPIDHWHAVAHHVRRVSHERWHQLIHAPRKIVEGGHLHRKLVCDIALPDFVFLEGNVGVFRATRSWRDRSLHSRKGPRRKQLLSAGRHALSKAHKKGRRHEAEFSPVG</sequence>
<name>A0AAU8AG14_9RHOB</name>
<dbReference type="AlphaFoldDB" id="A0AAU8AG14"/>